<dbReference type="EMBL" id="DS028093">
    <property type="protein sequence ID" value="KMP01628.1"/>
    <property type="molecule type" value="Genomic_DNA"/>
</dbReference>
<evidence type="ECO:0000313" key="4">
    <source>
        <dbReference type="Proteomes" id="UP000054565"/>
    </source>
</evidence>
<accession>A0A0J6Y4Q1</accession>
<organism evidence="3 4">
    <name type="scientific">Coccidioides immitis RMSCC 2394</name>
    <dbReference type="NCBI Taxonomy" id="404692"/>
    <lineage>
        <taxon>Eukaryota</taxon>
        <taxon>Fungi</taxon>
        <taxon>Dikarya</taxon>
        <taxon>Ascomycota</taxon>
        <taxon>Pezizomycotina</taxon>
        <taxon>Eurotiomycetes</taxon>
        <taxon>Eurotiomycetidae</taxon>
        <taxon>Onygenales</taxon>
        <taxon>Onygenaceae</taxon>
        <taxon>Coccidioides</taxon>
    </lineage>
</organism>
<dbReference type="OrthoDB" id="1914839at2759"/>
<feature type="region of interest" description="Disordered" evidence="2">
    <location>
        <begin position="1"/>
        <end position="30"/>
    </location>
</feature>
<dbReference type="Gene3D" id="1.25.40.10">
    <property type="entry name" value="Tetratricopeptide repeat domain"/>
    <property type="match status" value="2"/>
</dbReference>
<evidence type="ECO:0000313" key="3">
    <source>
        <dbReference type="EMBL" id="KMP01628.1"/>
    </source>
</evidence>
<dbReference type="SUPFAM" id="SSF48452">
    <property type="entry name" value="TPR-like"/>
    <property type="match status" value="1"/>
</dbReference>
<feature type="compositionally biased region" description="Basic residues" evidence="2">
    <location>
        <begin position="1"/>
        <end position="15"/>
    </location>
</feature>
<feature type="repeat" description="TPR" evidence="1">
    <location>
        <begin position="72"/>
        <end position="105"/>
    </location>
</feature>
<dbReference type="Pfam" id="PF13424">
    <property type="entry name" value="TPR_12"/>
    <property type="match status" value="1"/>
</dbReference>
<gene>
    <name evidence="3" type="ORF">CIRG_01767</name>
</gene>
<name>A0A0J6Y4Q1_COCIT</name>
<feature type="region of interest" description="Disordered" evidence="2">
    <location>
        <begin position="368"/>
        <end position="398"/>
    </location>
</feature>
<dbReference type="AlphaFoldDB" id="A0A0J6Y4Q1"/>
<protein>
    <submittedName>
        <fullName evidence="3">Uncharacterized protein</fullName>
    </submittedName>
</protein>
<dbReference type="STRING" id="404692.A0A0J6Y4Q1"/>
<dbReference type="CDD" id="cd24142">
    <property type="entry name" value="ACL4-like"/>
    <property type="match status" value="1"/>
</dbReference>
<dbReference type="SMART" id="SM00028">
    <property type="entry name" value="TPR"/>
    <property type="match status" value="3"/>
</dbReference>
<dbReference type="InterPro" id="IPR011990">
    <property type="entry name" value="TPR-like_helical_dom_sf"/>
</dbReference>
<dbReference type="PROSITE" id="PS50005">
    <property type="entry name" value="TPR"/>
    <property type="match status" value="1"/>
</dbReference>
<sequence length="398" mass="44798">MAKTRPSKKKSKRKEKSVLNGTRAVQKEKVTEDPSVLYEQALALLQTGQPDEALVLVERGLRIAPPASPNTLIGLNLAGEIYVELGDIDAAREHFLRAVTLDPEGLIPESQGGGAEKFLWLAQLSEDGGKDSVRWFERGVTVLRKNIQALEENMSIEQADGLEEQKKKMANALCGVIEIYMTDLSWEEDAESRCETLITEALLMAPESPECLQTLASIRISQLRHDDAKTALLRSLELWKDLPPDSPNVPDFPVRVSLSRLLMEAEMEREALEVLERMILEDDQSIETWYLGGWCQYLLGKKTQEQSAGAVNEAVAEQQRAILLSSRGWLRQSLKLFDIVQYEDARLKEHALELVQELERDLADFIEESDDEAEAGDEDEWEDEIEGESDSDDEMIDT</sequence>
<evidence type="ECO:0000256" key="2">
    <source>
        <dbReference type="SAM" id="MobiDB-lite"/>
    </source>
</evidence>
<proteinExistence type="predicted"/>
<evidence type="ECO:0000256" key="1">
    <source>
        <dbReference type="PROSITE-ProRule" id="PRU00339"/>
    </source>
</evidence>
<reference evidence="4" key="1">
    <citation type="journal article" date="2010" name="Genome Res.">
        <title>Population genomic sequencing of Coccidioides fungi reveals recent hybridization and transposon control.</title>
        <authorList>
            <person name="Neafsey D.E."/>
            <person name="Barker B.M."/>
            <person name="Sharpton T.J."/>
            <person name="Stajich J.E."/>
            <person name="Park D.J."/>
            <person name="Whiston E."/>
            <person name="Hung C.-Y."/>
            <person name="McMahan C."/>
            <person name="White J."/>
            <person name="Sykes S."/>
            <person name="Heiman D."/>
            <person name="Young S."/>
            <person name="Zeng Q."/>
            <person name="Abouelleil A."/>
            <person name="Aftuck L."/>
            <person name="Bessette D."/>
            <person name="Brown A."/>
            <person name="FitzGerald M."/>
            <person name="Lui A."/>
            <person name="Macdonald J.P."/>
            <person name="Priest M."/>
            <person name="Orbach M.J."/>
            <person name="Galgiani J.N."/>
            <person name="Kirkland T.N."/>
            <person name="Cole G.T."/>
            <person name="Birren B.W."/>
            <person name="Henn M.R."/>
            <person name="Taylor J.W."/>
            <person name="Rounsley S.D."/>
        </authorList>
    </citation>
    <scope>NUCLEOTIDE SEQUENCE [LARGE SCALE GENOMIC DNA]</scope>
    <source>
        <strain evidence="4">RMSCC 2394</strain>
    </source>
</reference>
<dbReference type="Proteomes" id="UP000054565">
    <property type="component" value="Unassembled WGS sequence"/>
</dbReference>
<keyword evidence="1" id="KW-0802">TPR repeat</keyword>
<dbReference type="InterPro" id="IPR019734">
    <property type="entry name" value="TPR_rpt"/>
</dbReference>